<dbReference type="SUPFAM" id="SSF51679">
    <property type="entry name" value="Bacterial luciferase-like"/>
    <property type="match status" value="1"/>
</dbReference>
<comment type="caution">
    <text evidence="3">The sequence shown here is derived from an EMBL/GenBank/DDBJ whole genome shotgun (WGS) entry which is preliminary data.</text>
</comment>
<organism evidence="3 4">
    <name type="scientific">Paenibacillus albidus</name>
    <dbReference type="NCBI Taxonomy" id="2041023"/>
    <lineage>
        <taxon>Bacteria</taxon>
        <taxon>Bacillati</taxon>
        <taxon>Bacillota</taxon>
        <taxon>Bacilli</taxon>
        <taxon>Bacillales</taxon>
        <taxon>Paenibacillaceae</taxon>
        <taxon>Paenibacillus</taxon>
    </lineage>
</organism>
<reference evidence="3" key="2">
    <citation type="submission" date="2020-09" db="EMBL/GenBank/DDBJ databases">
        <authorList>
            <person name="Sun Q."/>
            <person name="Zhou Y."/>
        </authorList>
    </citation>
    <scope>NUCLEOTIDE SEQUENCE</scope>
    <source>
        <strain evidence="3">CGMCC 1.16134</strain>
    </source>
</reference>
<dbReference type="Pfam" id="PF00296">
    <property type="entry name" value="Bac_luciferase"/>
    <property type="match status" value="1"/>
</dbReference>
<dbReference type="InterPro" id="IPR011251">
    <property type="entry name" value="Luciferase-like_dom"/>
</dbReference>
<dbReference type="Gene3D" id="3.20.20.30">
    <property type="entry name" value="Luciferase-like domain"/>
    <property type="match status" value="1"/>
</dbReference>
<evidence type="ECO:0000313" key="4">
    <source>
        <dbReference type="Proteomes" id="UP000637643"/>
    </source>
</evidence>
<reference evidence="3" key="1">
    <citation type="journal article" date="2014" name="Int. J. Syst. Evol. Microbiol.">
        <title>Complete genome sequence of Corynebacterium casei LMG S-19264T (=DSM 44701T), isolated from a smear-ripened cheese.</title>
        <authorList>
            <consortium name="US DOE Joint Genome Institute (JGI-PGF)"/>
            <person name="Walter F."/>
            <person name="Albersmeier A."/>
            <person name="Kalinowski J."/>
            <person name="Ruckert C."/>
        </authorList>
    </citation>
    <scope>NUCLEOTIDE SEQUENCE</scope>
    <source>
        <strain evidence="3">CGMCC 1.16134</strain>
    </source>
</reference>
<dbReference type="GO" id="GO:0016705">
    <property type="term" value="F:oxidoreductase activity, acting on paired donors, with incorporation or reduction of molecular oxygen"/>
    <property type="evidence" value="ECO:0007669"/>
    <property type="project" value="InterPro"/>
</dbReference>
<accession>A0A917CB49</accession>
<proteinExistence type="predicted"/>
<dbReference type="InterPro" id="IPR050766">
    <property type="entry name" value="Bact_Lucif_Oxidored"/>
</dbReference>
<evidence type="ECO:0000259" key="2">
    <source>
        <dbReference type="Pfam" id="PF00296"/>
    </source>
</evidence>
<feature type="domain" description="Luciferase-like" evidence="2">
    <location>
        <begin position="23"/>
        <end position="161"/>
    </location>
</feature>
<keyword evidence="4" id="KW-1185">Reference proteome</keyword>
<sequence>MKIEPLKLSVLDLVPVLEKANATFALEQAVELAQTAERLGYNRYWVAEHHDMPELACTAPEVLLAHIGAKTDRIRIGSGALLLPHYKPLKVVESFNLLASLYPGRIDLGMGRAPGGSAHVSMALSGNFLENVRQLPESLRGVTELLQGNFEFEGQRVSAARFPL</sequence>
<evidence type="ECO:0000256" key="1">
    <source>
        <dbReference type="ARBA" id="ARBA00007789"/>
    </source>
</evidence>
<dbReference type="GO" id="GO:0005829">
    <property type="term" value="C:cytosol"/>
    <property type="evidence" value="ECO:0007669"/>
    <property type="project" value="TreeGrafter"/>
</dbReference>
<dbReference type="PANTHER" id="PTHR30137">
    <property type="entry name" value="LUCIFERASE-LIKE MONOOXYGENASE"/>
    <property type="match status" value="1"/>
</dbReference>
<dbReference type="NCBIfam" id="TIGR03558">
    <property type="entry name" value="oxido_grp_1"/>
    <property type="match status" value="1"/>
</dbReference>
<dbReference type="InterPro" id="IPR036661">
    <property type="entry name" value="Luciferase-like_sf"/>
</dbReference>
<dbReference type="AlphaFoldDB" id="A0A917CB49"/>
<name>A0A917CB49_9BACL</name>
<protein>
    <recommendedName>
        <fullName evidence="2">Luciferase-like domain-containing protein</fullName>
    </recommendedName>
</protein>
<evidence type="ECO:0000313" key="3">
    <source>
        <dbReference type="EMBL" id="GGF80750.1"/>
    </source>
</evidence>
<comment type="similarity">
    <text evidence="1">To bacterial alkanal monooxygenase alpha and beta chains.</text>
</comment>
<gene>
    <name evidence="3" type="ORF">GCM10010912_27360</name>
</gene>
<dbReference type="PANTHER" id="PTHR30137:SF20">
    <property type="entry name" value="N-ACETYL-S-ALKYLCYSTEINE MONOOXYGENASE"/>
    <property type="match status" value="1"/>
</dbReference>
<dbReference type="InterPro" id="IPR019949">
    <property type="entry name" value="CmoO-like"/>
</dbReference>
<dbReference type="EMBL" id="BMKR01000009">
    <property type="protein sequence ID" value="GGF80750.1"/>
    <property type="molecule type" value="Genomic_DNA"/>
</dbReference>
<dbReference type="Proteomes" id="UP000637643">
    <property type="component" value="Unassembled WGS sequence"/>
</dbReference>